<organism evidence="1">
    <name type="scientific">Ajellomyces dermatitidis (strain ATCC 18188 / CBS 674.68)</name>
    <name type="common">Blastomyces dermatitidis</name>
    <dbReference type="NCBI Taxonomy" id="653446"/>
    <lineage>
        <taxon>Eukaryota</taxon>
        <taxon>Fungi</taxon>
        <taxon>Dikarya</taxon>
        <taxon>Ascomycota</taxon>
        <taxon>Pezizomycotina</taxon>
        <taxon>Eurotiomycetes</taxon>
        <taxon>Eurotiomycetidae</taxon>
        <taxon>Onygenales</taxon>
        <taxon>Ajellomycetaceae</taxon>
        <taxon>Blastomyces</taxon>
    </lineage>
</organism>
<feature type="non-terminal residue" evidence="1">
    <location>
        <position position="1"/>
    </location>
</feature>
<name>A0A0J9HIH7_AJEDA</name>
<dbReference type="Proteomes" id="UP000007802">
    <property type="component" value="Unassembled WGS sequence"/>
</dbReference>
<sequence length="103" mass="10891">SSCVDRSVSVNNSELNIESLIKNLKNVIIKELSVSCVTESSIFFSALSVPSFPAVPSQSSTLVPVSGSPAPATSVLMFPGFAASAFIISSPCFKEMLHRLNEP</sequence>
<accession>A0A0J9HIH7</accession>
<gene>
    <name evidence="1" type="ORF">BDDG_13178</name>
</gene>
<evidence type="ECO:0000313" key="1">
    <source>
        <dbReference type="EMBL" id="KMW68979.1"/>
    </source>
</evidence>
<dbReference type="EMBL" id="GG749540">
    <property type="protein sequence ID" value="KMW68979.1"/>
    <property type="molecule type" value="Genomic_DNA"/>
</dbReference>
<protein>
    <submittedName>
        <fullName evidence="1">Uncharacterized protein</fullName>
    </submittedName>
</protein>
<proteinExistence type="predicted"/>
<dbReference type="AlphaFoldDB" id="A0A0J9HIH7"/>
<reference evidence="1" key="1">
    <citation type="submission" date="2010-03" db="EMBL/GenBank/DDBJ databases">
        <title>Annotation of Blastomyces dermatitidis strain ATCC 18188.</title>
        <authorList>
            <consortium name="The Broad Institute Genome Sequencing Platform"/>
            <consortium name="Broad Institute Genome Sequencing Center for Infectious Disease."/>
            <person name="Cuomo C."/>
            <person name="Klein B."/>
            <person name="Sullivan T."/>
            <person name="Heitman J."/>
            <person name="Young S."/>
            <person name="Zeng Q."/>
            <person name="Gargeya S."/>
            <person name="Alvarado L."/>
            <person name="Berlin A.M."/>
            <person name="Chapman S.B."/>
            <person name="Chen Z."/>
            <person name="Freedman E."/>
            <person name="Gellesch M."/>
            <person name="Goldberg J."/>
            <person name="Griggs A."/>
            <person name="Gujja S."/>
            <person name="Heilman E."/>
            <person name="Heiman D."/>
            <person name="Howarth C."/>
            <person name="Mehta T."/>
            <person name="Neiman D."/>
            <person name="Pearson M."/>
            <person name="Roberts A."/>
            <person name="Saif S."/>
            <person name="Shea T."/>
            <person name="Shenoy N."/>
            <person name="Sisk P."/>
            <person name="Stolte C."/>
            <person name="Sykes S."/>
            <person name="White J."/>
            <person name="Yandava C."/>
            <person name="Haas B."/>
            <person name="Nusbaum C."/>
            <person name="Birren B."/>
        </authorList>
    </citation>
    <scope>NUCLEOTIDE SEQUENCE</scope>
    <source>
        <strain evidence="1">ATCC 18188</strain>
    </source>
</reference>
<feature type="non-terminal residue" evidence="1">
    <location>
        <position position="103"/>
    </location>
</feature>